<feature type="transmembrane region" description="Helical" evidence="1">
    <location>
        <begin position="96"/>
        <end position="115"/>
    </location>
</feature>
<keyword evidence="1" id="KW-0812">Transmembrane</keyword>
<sequence length="201" mass="22714">MEKLKKLKLNHVFEALIMITIGFVLIFWPKASLVIMARALAILLFLAGVVMVVSYFVHKEKNFFHSSGFIIGIIIVGVGTWIFFNPNDFTDLIPKIFGLFILITGMVNLSQTFSLVSYKYPLWWLSLVLAIITIGMGVFLIVDPAFFKKFAVIIIGIFLVYDGISNIWTVSRVGKYSRKAEEDLEPIDVEAVIEDVDEGKK</sequence>
<keyword evidence="1" id="KW-0472">Membrane</keyword>
<feature type="transmembrane region" description="Helical" evidence="1">
    <location>
        <begin position="63"/>
        <end position="84"/>
    </location>
</feature>
<feature type="transmembrane region" description="Helical" evidence="1">
    <location>
        <begin position="35"/>
        <end position="56"/>
    </location>
</feature>
<dbReference type="EMBL" id="CP017831">
    <property type="protein sequence ID" value="AOZ97197.1"/>
    <property type="molecule type" value="Genomic_DNA"/>
</dbReference>
<dbReference type="InterPro" id="IPR005325">
    <property type="entry name" value="DUF308_memb"/>
</dbReference>
<feature type="transmembrane region" description="Helical" evidence="1">
    <location>
        <begin position="12"/>
        <end position="29"/>
    </location>
</feature>
<dbReference type="OrthoDB" id="1828931at2"/>
<dbReference type="PANTHER" id="PTHR34989:SF1">
    <property type="entry name" value="PROTEIN HDED"/>
    <property type="match status" value="1"/>
</dbReference>
<dbReference type="GO" id="GO:0005886">
    <property type="term" value="C:plasma membrane"/>
    <property type="evidence" value="ECO:0007669"/>
    <property type="project" value="TreeGrafter"/>
</dbReference>
<evidence type="ECO:0000313" key="2">
    <source>
        <dbReference type="EMBL" id="AOZ97197.1"/>
    </source>
</evidence>
<feature type="transmembrane region" description="Helical" evidence="1">
    <location>
        <begin position="122"/>
        <end position="142"/>
    </location>
</feature>
<evidence type="ECO:0000256" key="1">
    <source>
        <dbReference type="SAM" id="Phobius"/>
    </source>
</evidence>
<gene>
    <name evidence="2" type="ORF">bhn_I2164</name>
</gene>
<dbReference type="InterPro" id="IPR052712">
    <property type="entry name" value="Acid_resist_chaperone_HdeD"/>
</dbReference>
<protein>
    <recommendedName>
        <fullName evidence="4">Acid-resistance membrane protein</fullName>
    </recommendedName>
</protein>
<organism evidence="2 3">
    <name type="scientific">Butyrivibrio hungatei</name>
    <dbReference type="NCBI Taxonomy" id="185008"/>
    <lineage>
        <taxon>Bacteria</taxon>
        <taxon>Bacillati</taxon>
        <taxon>Bacillota</taxon>
        <taxon>Clostridia</taxon>
        <taxon>Lachnospirales</taxon>
        <taxon>Lachnospiraceae</taxon>
        <taxon>Butyrivibrio</taxon>
    </lineage>
</organism>
<dbReference type="Pfam" id="PF03729">
    <property type="entry name" value="DUF308"/>
    <property type="match status" value="2"/>
</dbReference>
<feature type="transmembrane region" description="Helical" evidence="1">
    <location>
        <begin position="148"/>
        <end position="169"/>
    </location>
</feature>
<keyword evidence="3" id="KW-1185">Reference proteome</keyword>
<dbReference type="KEGG" id="bhu:bhn_I2164"/>
<keyword evidence="1" id="KW-1133">Transmembrane helix</keyword>
<dbReference type="RefSeq" id="WP_071176817.1">
    <property type="nucleotide sequence ID" value="NZ_CP017831.1"/>
</dbReference>
<dbReference type="AlphaFoldDB" id="A0A1D9P3K2"/>
<dbReference type="PANTHER" id="PTHR34989">
    <property type="entry name" value="PROTEIN HDED"/>
    <property type="match status" value="1"/>
</dbReference>
<evidence type="ECO:0000313" key="3">
    <source>
        <dbReference type="Proteomes" id="UP000179284"/>
    </source>
</evidence>
<name>A0A1D9P3K2_9FIRM</name>
<evidence type="ECO:0008006" key="4">
    <source>
        <dbReference type="Google" id="ProtNLM"/>
    </source>
</evidence>
<proteinExistence type="predicted"/>
<accession>A0A1D9P3K2</accession>
<dbReference type="Proteomes" id="UP000179284">
    <property type="component" value="Chromosome I"/>
</dbReference>
<reference evidence="3" key="1">
    <citation type="submission" date="2016-10" db="EMBL/GenBank/DDBJ databases">
        <title>The complete genome sequence of the rumen bacterium Butyrivibrio hungatei MB2003.</title>
        <authorList>
            <person name="Palevich N."/>
            <person name="Kelly W.J."/>
            <person name="Leahy S.C."/>
            <person name="Altermann E."/>
            <person name="Rakonjac J."/>
            <person name="Attwood G.T."/>
        </authorList>
    </citation>
    <scope>NUCLEOTIDE SEQUENCE [LARGE SCALE GENOMIC DNA]</scope>
    <source>
        <strain evidence="3">MB2003</strain>
    </source>
</reference>